<dbReference type="InterPro" id="IPR013210">
    <property type="entry name" value="LRR_N_plant-typ"/>
</dbReference>
<keyword evidence="13" id="KW-0325">Glycoprotein</keyword>
<dbReference type="SUPFAM" id="SSF52047">
    <property type="entry name" value="RNI-like"/>
    <property type="match status" value="1"/>
</dbReference>
<comment type="similarity">
    <text evidence="2">Belongs to the protein kinase superfamily. Ser/Thr protein kinase family.</text>
</comment>
<dbReference type="FunFam" id="3.30.200.20:FF:000512">
    <property type="entry name" value="Receptor-like protein kinase HSL1"/>
    <property type="match status" value="1"/>
</dbReference>
<keyword evidence="4" id="KW-0808">Transferase</keyword>
<dbReference type="InterPro" id="IPR008271">
    <property type="entry name" value="Ser/Thr_kinase_AS"/>
</dbReference>
<feature type="transmembrane region" description="Helical" evidence="15">
    <location>
        <begin position="659"/>
        <end position="682"/>
    </location>
</feature>
<dbReference type="FunFam" id="3.80.10.10:FF:000642">
    <property type="entry name" value="Leucine-rich receptor-like protein kinase family protein"/>
    <property type="match status" value="1"/>
</dbReference>
<dbReference type="GO" id="GO:0005524">
    <property type="term" value="F:ATP binding"/>
    <property type="evidence" value="ECO:0007669"/>
    <property type="project" value="UniProtKB-UniRule"/>
</dbReference>
<dbReference type="PROSITE" id="PS00107">
    <property type="entry name" value="PROTEIN_KINASE_ATP"/>
    <property type="match status" value="1"/>
</dbReference>
<dbReference type="PANTHER" id="PTHR48056:SF29">
    <property type="entry name" value="RECEPTOR-LIKE PROTEIN KINASE HSL1"/>
    <property type="match status" value="1"/>
</dbReference>
<keyword evidence="3" id="KW-0433">Leucine-rich repeat</keyword>
<keyword evidence="10 14" id="KW-0067">ATP-binding</keyword>
<dbReference type="InterPro" id="IPR017441">
    <property type="entry name" value="Protein_kinase_ATP_BS"/>
</dbReference>
<dbReference type="InterPro" id="IPR001611">
    <property type="entry name" value="Leu-rich_rpt"/>
</dbReference>
<evidence type="ECO:0000256" key="6">
    <source>
        <dbReference type="ARBA" id="ARBA00022729"/>
    </source>
</evidence>
<dbReference type="FunFam" id="3.80.10.10:FF:000221">
    <property type="entry name" value="Leucine-rich repeat receptor-like protein kinase PXL1"/>
    <property type="match status" value="1"/>
</dbReference>
<dbReference type="SMART" id="SM00369">
    <property type="entry name" value="LRR_TYP"/>
    <property type="match status" value="6"/>
</dbReference>
<keyword evidence="12 15" id="KW-0472">Membrane</keyword>
<dbReference type="InterPro" id="IPR011009">
    <property type="entry name" value="Kinase-like_dom_sf"/>
</dbReference>
<dbReference type="Gene3D" id="1.10.510.10">
    <property type="entry name" value="Transferase(Phosphotransferase) domain 1"/>
    <property type="match status" value="1"/>
</dbReference>
<dbReference type="SMART" id="SM00220">
    <property type="entry name" value="S_TKc"/>
    <property type="match status" value="1"/>
</dbReference>
<dbReference type="SUPFAM" id="SSF56112">
    <property type="entry name" value="Protein kinase-like (PK-like)"/>
    <property type="match status" value="1"/>
</dbReference>
<evidence type="ECO:0000256" key="1">
    <source>
        <dbReference type="ARBA" id="ARBA00004370"/>
    </source>
</evidence>
<evidence type="ECO:0000256" key="2">
    <source>
        <dbReference type="ARBA" id="ARBA00008684"/>
    </source>
</evidence>
<dbReference type="Pfam" id="PF00069">
    <property type="entry name" value="Pkinase"/>
    <property type="match status" value="1"/>
</dbReference>
<gene>
    <name evidence="17" type="ORF">SVIM_LOCUS198395</name>
</gene>
<evidence type="ECO:0000259" key="16">
    <source>
        <dbReference type="PROSITE" id="PS50011"/>
    </source>
</evidence>
<dbReference type="AlphaFoldDB" id="A0A6N2LPQ4"/>
<dbReference type="Pfam" id="PF08263">
    <property type="entry name" value="LRRNT_2"/>
    <property type="match status" value="1"/>
</dbReference>
<dbReference type="PANTHER" id="PTHR48056">
    <property type="entry name" value="LRR RECEPTOR-LIKE SERINE/THREONINE-PROTEIN KINASE-RELATED"/>
    <property type="match status" value="1"/>
</dbReference>
<evidence type="ECO:0000256" key="12">
    <source>
        <dbReference type="ARBA" id="ARBA00023136"/>
    </source>
</evidence>
<dbReference type="PROSITE" id="PS50011">
    <property type="entry name" value="PROTEIN_KINASE_DOM"/>
    <property type="match status" value="1"/>
</dbReference>
<organism evidence="17">
    <name type="scientific">Salix viminalis</name>
    <name type="common">Common osier</name>
    <name type="synonym">Basket willow</name>
    <dbReference type="NCBI Taxonomy" id="40686"/>
    <lineage>
        <taxon>Eukaryota</taxon>
        <taxon>Viridiplantae</taxon>
        <taxon>Streptophyta</taxon>
        <taxon>Embryophyta</taxon>
        <taxon>Tracheophyta</taxon>
        <taxon>Spermatophyta</taxon>
        <taxon>Magnoliopsida</taxon>
        <taxon>eudicotyledons</taxon>
        <taxon>Gunneridae</taxon>
        <taxon>Pentapetalae</taxon>
        <taxon>rosids</taxon>
        <taxon>fabids</taxon>
        <taxon>Malpighiales</taxon>
        <taxon>Salicaceae</taxon>
        <taxon>Saliceae</taxon>
        <taxon>Salix</taxon>
    </lineage>
</organism>
<name>A0A6N2LPQ4_SALVM</name>
<evidence type="ECO:0000256" key="15">
    <source>
        <dbReference type="SAM" id="Phobius"/>
    </source>
</evidence>
<keyword evidence="8 14" id="KW-0547">Nucleotide-binding</keyword>
<dbReference type="Pfam" id="PF00560">
    <property type="entry name" value="LRR_1"/>
    <property type="match status" value="5"/>
</dbReference>
<evidence type="ECO:0000256" key="11">
    <source>
        <dbReference type="ARBA" id="ARBA00022989"/>
    </source>
</evidence>
<dbReference type="Gene3D" id="3.80.10.10">
    <property type="entry name" value="Ribonuclease Inhibitor"/>
    <property type="match status" value="4"/>
</dbReference>
<dbReference type="PROSITE" id="PS00108">
    <property type="entry name" value="PROTEIN_KINASE_ST"/>
    <property type="match status" value="1"/>
</dbReference>
<dbReference type="FunFam" id="3.80.10.10:FF:000548">
    <property type="entry name" value="Receptor-like protein kinase HSL1"/>
    <property type="match status" value="1"/>
</dbReference>
<comment type="subcellular location">
    <subcellularLocation>
        <location evidence="1">Membrane</location>
    </subcellularLocation>
</comment>
<keyword evidence="5 15" id="KW-0812">Transmembrane</keyword>
<reference evidence="17" key="1">
    <citation type="submission" date="2019-03" db="EMBL/GenBank/DDBJ databases">
        <authorList>
            <person name="Mank J."/>
            <person name="Almeida P."/>
        </authorList>
    </citation>
    <scope>NUCLEOTIDE SEQUENCE</scope>
    <source>
        <strain evidence="17">78183</strain>
    </source>
</reference>
<sequence>MPTKFRTLPLTLPLPRHNKLSWKNHLKPFQMSRLPLLLLSVLVLVSQPFEVISQNVNAEKTILLNLKQQLGNPSSIQSWKNSSSSPCEWPDVYCVEGTVAGLELGDKNITRTIPASVCDLKNLTYLNLNWNYIPGGFPRVLYSCTRLEKLDLSQNYFVGPIPDDIDRLSSLRYLYLQGNNFTGNIPPQIGNLTELRTLFLHQNQFNGTFPKEIGRLSNLEEMALAYNDFVPSSIPVEFGQLKKLTLLWMKLANLIGEIPESLSNLSSLVHLDLAGNDLEGKIPDGLFLLKNLTNLYLFKNKLSGEIPQTVETLSLVEIDLAMNQLNGSIPEDFGKLKKLQLLNLFENHLSGEVSASIGLLPELRTLKVFTNNLSGFLPPKMGLYSTLEEFDVSTNQFSGQLPENLCAGGVLQGVVASENNLSGQVPQSLGNCNSLRTVQLYSNNFSGEIPAGIWTALNMTYLMLSDNSFSGGLPSKLAWNLSRCELNNNRFSGPIPHAVSSWVNLVVFEASNNWFSGEIPVEITSMTHLSNLLLDGNQFSGQLPSKILSWKSLTSLNLSRNGLSGQIPKEIGSLPDLLYLDLSQNHFSGEIPPEFGQLKLILLNLSSNNLSGKIPDQFNNLAYDNSFLKNSKLCAVNPIINLPDCYSKLRDSKTLLSKILSLILVLTVTILFVTIIVTLFMVRDCQRRKQKRDLALWKLTAFQRLDFTEANILANLTENNLIGSGGSGKVYRIATNRAGDFVAVKRIWNNEEMDDKLGKEFSAEVQILGTIRHANIVKLLCCISSEKSNLLVYEYMENHSLDEWLHGRKRSSSIGESSVHHPVLDWPTRLQIAIGAARGLCYMHHDCSTPIVHRDVKSSNVLLDSEFKPRIADFGLAKMLAKQGDAHTMSSVAGSFGYIAPEYAYTTKVNEKIDVYSFGVVLLELATGREPNGGDDEHTSLAEWAWRRFGQGKPILDSLDREIKESCFLQEMTTVFELGLICTHTLPTTRPSMKDVLEILRRCSPANTGEKKTASEFDISPLLGDVTCLSSNR</sequence>
<dbReference type="FunFam" id="3.80.10.10:FF:000041">
    <property type="entry name" value="LRR receptor-like serine/threonine-protein kinase ERECTA"/>
    <property type="match status" value="1"/>
</dbReference>
<feature type="domain" description="Protein kinase" evidence="16">
    <location>
        <begin position="716"/>
        <end position="1023"/>
    </location>
</feature>
<evidence type="ECO:0000256" key="3">
    <source>
        <dbReference type="ARBA" id="ARBA00022614"/>
    </source>
</evidence>
<dbReference type="Pfam" id="PF13855">
    <property type="entry name" value="LRR_8"/>
    <property type="match status" value="1"/>
</dbReference>
<evidence type="ECO:0000256" key="9">
    <source>
        <dbReference type="ARBA" id="ARBA00022777"/>
    </source>
</evidence>
<evidence type="ECO:0000256" key="14">
    <source>
        <dbReference type="PROSITE-ProRule" id="PRU10141"/>
    </source>
</evidence>
<dbReference type="FunFam" id="1.10.510.10:FF:000714">
    <property type="entry name" value="Kinase family with leucine-rich repeat domain-containing protein"/>
    <property type="match status" value="1"/>
</dbReference>
<keyword evidence="6" id="KW-0732">Signal</keyword>
<dbReference type="EMBL" id="CAADRP010001269">
    <property type="protein sequence ID" value="VFU37498.1"/>
    <property type="molecule type" value="Genomic_DNA"/>
</dbReference>
<dbReference type="InterPro" id="IPR032675">
    <property type="entry name" value="LRR_dom_sf"/>
</dbReference>
<keyword evidence="7" id="KW-0677">Repeat</keyword>
<dbReference type="InterPro" id="IPR000719">
    <property type="entry name" value="Prot_kinase_dom"/>
</dbReference>
<accession>A0A6N2LPQ4</accession>
<dbReference type="Gene3D" id="3.30.200.20">
    <property type="entry name" value="Phosphorylase Kinase, domain 1"/>
    <property type="match status" value="1"/>
</dbReference>
<dbReference type="SUPFAM" id="SSF52058">
    <property type="entry name" value="L domain-like"/>
    <property type="match status" value="1"/>
</dbReference>
<protein>
    <recommendedName>
        <fullName evidence="16">Protein kinase domain-containing protein</fullName>
    </recommendedName>
</protein>
<evidence type="ECO:0000256" key="13">
    <source>
        <dbReference type="ARBA" id="ARBA00023180"/>
    </source>
</evidence>
<evidence type="ECO:0000256" key="10">
    <source>
        <dbReference type="ARBA" id="ARBA00022840"/>
    </source>
</evidence>
<evidence type="ECO:0000256" key="8">
    <source>
        <dbReference type="ARBA" id="ARBA00022741"/>
    </source>
</evidence>
<keyword evidence="11 15" id="KW-1133">Transmembrane helix</keyword>
<dbReference type="InterPro" id="IPR050647">
    <property type="entry name" value="Plant_LRR-RLKs"/>
</dbReference>
<dbReference type="GO" id="GO:0016020">
    <property type="term" value="C:membrane"/>
    <property type="evidence" value="ECO:0007669"/>
    <property type="project" value="UniProtKB-SubCell"/>
</dbReference>
<evidence type="ECO:0000256" key="5">
    <source>
        <dbReference type="ARBA" id="ARBA00022692"/>
    </source>
</evidence>
<evidence type="ECO:0000256" key="7">
    <source>
        <dbReference type="ARBA" id="ARBA00022737"/>
    </source>
</evidence>
<evidence type="ECO:0000313" key="17">
    <source>
        <dbReference type="EMBL" id="VFU37498.1"/>
    </source>
</evidence>
<dbReference type="InterPro" id="IPR003591">
    <property type="entry name" value="Leu-rich_rpt_typical-subtyp"/>
</dbReference>
<dbReference type="GO" id="GO:0033612">
    <property type="term" value="F:receptor serine/threonine kinase binding"/>
    <property type="evidence" value="ECO:0007669"/>
    <property type="project" value="TreeGrafter"/>
</dbReference>
<keyword evidence="9" id="KW-0418">Kinase</keyword>
<proteinExistence type="inferred from homology"/>
<dbReference type="GO" id="GO:0004672">
    <property type="term" value="F:protein kinase activity"/>
    <property type="evidence" value="ECO:0007669"/>
    <property type="project" value="InterPro"/>
</dbReference>
<evidence type="ECO:0000256" key="4">
    <source>
        <dbReference type="ARBA" id="ARBA00022679"/>
    </source>
</evidence>
<feature type="binding site" evidence="14">
    <location>
        <position position="745"/>
    </location>
    <ligand>
        <name>ATP</name>
        <dbReference type="ChEBI" id="CHEBI:30616"/>
    </ligand>
</feature>